<keyword evidence="2" id="KW-1133">Transmembrane helix</keyword>
<name>D0GP55_9FUSO</name>
<gene>
    <name evidence="3" type="ORF">HMPREF0554_2039</name>
</gene>
<accession>D0GP55</accession>
<proteinExistence type="predicted"/>
<evidence type="ECO:0000256" key="1">
    <source>
        <dbReference type="SAM" id="Coils"/>
    </source>
</evidence>
<feature type="coiled-coil region" evidence="1">
    <location>
        <begin position="267"/>
        <end position="294"/>
    </location>
</feature>
<comment type="caution">
    <text evidence="3">The sequence shown here is derived from an EMBL/GenBank/DDBJ whole genome shotgun (WGS) entry which is preliminary data.</text>
</comment>
<keyword evidence="2" id="KW-0812">Transmembrane</keyword>
<dbReference type="AlphaFoldDB" id="D0GP55"/>
<feature type="transmembrane region" description="Helical" evidence="2">
    <location>
        <begin position="248"/>
        <end position="267"/>
    </location>
</feature>
<sequence>MIENIKIYMRSNSKIYVCIDEEVFYHENESLEEVLEVLKEEYEFTGNKNPLKFILHFSYFTFNDKELNVKEDISTNEENRKILKNIYNKDFLDDFVRKNINSENKKLYLNHLENKFINVYLSRKKTSELKRVCGKFGFEILSIKIDFVSVYNFYKEENIEIIQIGEEKSLRFLIEDSKIKEIEKLDLVMEDISDIDNFDFGNMEVFTVDEENVKIVFQGSDLYSEPNFAKKNEIISMESIKNVKMKDIIILGILAMSYFLLCGFIPLEKEIKKNEKIKEETKNLEKEYLNKKNDKIPDYSKELQTLNEIDSSLKRKEYFSVIKFLIENSEYGIDYTKIGYENKKWLIQGEMQDFGNFEKFEKNILNKYSKAELGYIKDNDTATVFEYNILE</sequence>
<evidence type="ECO:0000256" key="2">
    <source>
        <dbReference type="SAM" id="Phobius"/>
    </source>
</evidence>
<dbReference type="Proteomes" id="UP000004226">
    <property type="component" value="Unassembled WGS sequence"/>
</dbReference>
<keyword evidence="2" id="KW-0472">Membrane</keyword>
<dbReference type="EMBL" id="ADAD01000181">
    <property type="protein sequence ID" value="EEY34147.1"/>
    <property type="molecule type" value="Genomic_DNA"/>
</dbReference>
<organism evidence="3 4">
    <name type="scientific">Pseudoleptotrichia goodfellowii F0264</name>
    <dbReference type="NCBI Taxonomy" id="596323"/>
    <lineage>
        <taxon>Bacteria</taxon>
        <taxon>Fusobacteriati</taxon>
        <taxon>Fusobacteriota</taxon>
        <taxon>Fusobacteriia</taxon>
        <taxon>Fusobacteriales</taxon>
        <taxon>Leptotrichiaceae</taxon>
        <taxon>Pseudoleptotrichia</taxon>
    </lineage>
</organism>
<evidence type="ECO:0000313" key="3">
    <source>
        <dbReference type="EMBL" id="EEY34147.1"/>
    </source>
</evidence>
<evidence type="ECO:0000313" key="4">
    <source>
        <dbReference type="Proteomes" id="UP000004226"/>
    </source>
</evidence>
<keyword evidence="4" id="KW-1185">Reference proteome</keyword>
<reference evidence="3 4" key="1">
    <citation type="submission" date="2009-10" db="EMBL/GenBank/DDBJ databases">
        <authorList>
            <person name="Harkins D.M."/>
            <person name="Madupu R."/>
            <person name="Durkin A.S."/>
            <person name="Torralba M."/>
            <person name="Methe B."/>
            <person name="Sutton G.G."/>
            <person name="Strausberg R.L."/>
            <person name="Nelson K.E."/>
        </authorList>
    </citation>
    <scope>NUCLEOTIDE SEQUENCE [LARGE SCALE GENOMIC DNA]</scope>
    <source>
        <strain evidence="3 4">F0264</strain>
    </source>
</reference>
<dbReference type="eggNOG" id="ENOG50342ZY">
    <property type="taxonomic scope" value="Bacteria"/>
</dbReference>
<dbReference type="RefSeq" id="WP_006808245.1">
    <property type="nucleotide sequence ID" value="NZ_ADAD01000181.1"/>
</dbReference>
<keyword evidence="1" id="KW-0175">Coiled coil</keyword>
<protein>
    <submittedName>
        <fullName evidence="3">Uncharacterized protein</fullName>
    </submittedName>
</protein>